<keyword evidence="6" id="KW-0016">Alginate biosynthesis</keyword>
<dbReference type="UniPathway" id="UPA00286"/>
<dbReference type="GO" id="GO:0042597">
    <property type="term" value="C:periplasmic space"/>
    <property type="evidence" value="ECO:0007669"/>
    <property type="project" value="UniProtKB-SubCell"/>
</dbReference>
<evidence type="ECO:0000313" key="11">
    <source>
        <dbReference type="Proteomes" id="UP000294155"/>
    </source>
</evidence>
<name>A0A4Q5LG05_9BACT</name>
<feature type="transmembrane region" description="Helical" evidence="8">
    <location>
        <begin position="104"/>
        <end position="122"/>
    </location>
</feature>
<dbReference type="OrthoDB" id="175771at2"/>
<keyword evidence="8" id="KW-1133">Transmembrane helix</keyword>
<keyword evidence="4" id="KW-0732">Signal</keyword>
<keyword evidence="11" id="KW-1185">Reference proteome</keyword>
<evidence type="ECO:0000256" key="3">
    <source>
        <dbReference type="ARBA" id="ARBA00022679"/>
    </source>
</evidence>
<organism evidence="10 11">
    <name type="scientific">Hymenobacter persicinus</name>
    <dbReference type="NCBI Taxonomy" id="2025506"/>
    <lineage>
        <taxon>Bacteria</taxon>
        <taxon>Pseudomonadati</taxon>
        <taxon>Bacteroidota</taxon>
        <taxon>Cytophagia</taxon>
        <taxon>Cytophagales</taxon>
        <taxon>Hymenobacteraceae</taxon>
        <taxon>Hymenobacter</taxon>
    </lineage>
</organism>
<evidence type="ECO:0000256" key="2">
    <source>
        <dbReference type="ARBA" id="ARBA00005182"/>
    </source>
</evidence>
<dbReference type="InterPro" id="IPR031811">
    <property type="entry name" value="ALGX/ALGJ_SGNH-like"/>
</dbReference>
<sequence length="541" mass="61296">MVTKGTRATAAVTDTATAKAGASTKQRPYPPHPAKPLLRKRLFLCPEVAGTVAAGSWQIRKIPVPCFNFTSTRAATAPIMRLFAPGPKAVCSSYQYSMAAQSVFVKRILLSLLLLLLLLPALQAKFEWVQMAPLQGAYHEVPHPEFSKEGLLAGTYQPSLEQYLEDRLGFRNWLIRFRNQLSLSWLGIARSSDLLVGKDLVLFQPGTVAAAQGQDFIGEEEIAYRVRRIRAVQEALAQRGVPFLFVMAPNKPRYQPETLPNDYQRPPTDRTNSAVFMREMKKQRVNLLDAAQLFKLWKDTTSHPLFPKGGTHWSGYGASLVADTLFARIEQVGKFDLINFRRHGPLAVSGDTIRFTDGDLNGAMNLIFPYPHYPTTAYPVVTFDSLRAGQKRPNLLIIGDSFNWAFMQFAPYLQTLFAPESRFWGLDRTIFVYDKEYAKEGHELSQLDFQKEIESRGFLLMLMTEHNLPNHSLLDQLYNLYYPLSAAGQARVQQIQQQLEALPQMQQRIWEQEHNGSHTLLDSLHEAALARYDRELLRPTP</sequence>
<feature type="compositionally biased region" description="Low complexity" evidence="7">
    <location>
        <begin position="1"/>
        <end position="22"/>
    </location>
</feature>
<dbReference type="EMBL" id="SEWE01000015">
    <property type="protein sequence ID" value="RYU80072.1"/>
    <property type="molecule type" value="Genomic_DNA"/>
</dbReference>
<dbReference type="GO" id="GO:0042121">
    <property type="term" value="P:alginic acid biosynthetic process"/>
    <property type="evidence" value="ECO:0007669"/>
    <property type="project" value="UniProtKB-UniPathway"/>
</dbReference>
<dbReference type="Proteomes" id="UP000294155">
    <property type="component" value="Unassembled WGS sequence"/>
</dbReference>
<protein>
    <recommendedName>
        <fullName evidence="9">AlgX/AlgJ SGNH hydrolase-like domain-containing protein</fullName>
    </recommendedName>
</protein>
<comment type="subcellular location">
    <subcellularLocation>
        <location evidence="1">Periplasm</location>
    </subcellularLocation>
</comment>
<comment type="caution">
    <text evidence="10">The sequence shown here is derived from an EMBL/GenBank/DDBJ whole genome shotgun (WGS) entry which is preliminary data.</text>
</comment>
<evidence type="ECO:0000256" key="5">
    <source>
        <dbReference type="ARBA" id="ARBA00022764"/>
    </source>
</evidence>
<dbReference type="GO" id="GO:0016740">
    <property type="term" value="F:transferase activity"/>
    <property type="evidence" value="ECO:0007669"/>
    <property type="project" value="UniProtKB-KW"/>
</dbReference>
<evidence type="ECO:0000256" key="6">
    <source>
        <dbReference type="ARBA" id="ARBA00022841"/>
    </source>
</evidence>
<proteinExistence type="predicted"/>
<keyword evidence="3" id="KW-0808">Transferase</keyword>
<evidence type="ECO:0000313" key="10">
    <source>
        <dbReference type="EMBL" id="RYU80072.1"/>
    </source>
</evidence>
<keyword evidence="8" id="KW-0812">Transmembrane</keyword>
<comment type="pathway">
    <text evidence="2">Glycan biosynthesis; alginate biosynthesis.</text>
</comment>
<keyword evidence="5" id="KW-0574">Periplasm</keyword>
<keyword evidence="8" id="KW-0472">Membrane</keyword>
<evidence type="ECO:0000256" key="7">
    <source>
        <dbReference type="SAM" id="MobiDB-lite"/>
    </source>
</evidence>
<accession>A0A4Q5LG05</accession>
<reference evidence="10 11" key="1">
    <citation type="submission" date="2019-02" db="EMBL/GenBank/DDBJ databases">
        <title>Bacterial novel species isolated from soil.</title>
        <authorList>
            <person name="Jung H.-Y."/>
        </authorList>
    </citation>
    <scope>NUCLEOTIDE SEQUENCE [LARGE SCALE GENOMIC DNA]</scope>
    <source>
        <strain evidence="10 11">1-3-3-3</strain>
    </source>
</reference>
<evidence type="ECO:0000256" key="1">
    <source>
        <dbReference type="ARBA" id="ARBA00004418"/>
    </source>
</evidence>
<feature type="domain" description="AlgX/AlgJ SGNH hydrolase-like" evidence="9">
    <location>
        <begin position="196"/>
        <end position="416"/>
    </location>
</feature>
<dbReference type="AlphaFoldDB" id="A0A4Q5LG05"/>
<dbReference type="Pfam" id="PF16822">
    <property type="entry name" value="ALGX"/>
    <property type="match status" value="1"/>
</dbReference>
<evidence type="ECO:0000256" key="4">
    <source>
        <dbReference type="ARBA" id="ARBA00022729"/>
    </source>
</evidence>
<gene>
    <name evidence="10" type="ORF">EWM57_09010</name>
</gene>
<evidence type="ECO:0000256" key="8">
    <source>
        <dbReference type="SAM" id="Phobius"/>
    </source>
</evidence>
<evidence type="ECO:0000259" key="9">
    <source>
        <dbReference type="Pfam" id="PF16822"/>
    </source>
</evidence>
<feature type="region of interest" description="Disordered" evidence="7">
    <location>
        <begin position="1"/>
        <end position="31"/>
    </location>
</feature>